<dbReference type="PANTHER" id="PTHR12935:SF0">
    <property type="entry name" value="GAMMA-GLUTAMYLCYCLOTRANSFERASE"/>
    <property type="match status" value="1"/>
</dbReference>
<evidence type="ECO:0000256" key="1">
    <source>
        <dbReference type="ARBA" id="ARBA00023239"/>
    </source>
</evidence>
<dbReference type="InterPro" id="IPR036568">
    <property type="entry name" value="GGCT-like_sf"/>
</dbReference>
<proteinExistence type="predicted"/>
<dbReference type="AlphaFoldDB" id="A0A849SNX8"/>
<dbReference type="EMBL" id="JABFRW010000109">
    <property type="protein sequence ID" value="NOT34324.1"/>
    <property type="molecule type" value="Genomic_DNA"/>
</dbReference>
<dbReference type="PANTHER" id="PTHR12935">
    <property type="entry name" value="GAMMA-GLUTAMYLCYCLOTRANSFERASE"/>
    <property type="match status" value="1"/>
</dbReference>
<keyword evidence="1" id="KW-0456">Lyase</keyword>
<dbReference type="InterPro" id="IPR013024">
    <property type="entry name" value="GGCT-like"/>
</dbReference>
<organism evidence="3 4">
    <name type="scientific">Eiseniibacteriota bacterium</name>
    <dbReference type="NCBI Taxonomy" id="2212470"/>
    <lineage>
        <taxon>Bacteria</taxon>
        <taxon>Candidatus Eiseniibacteriota</taxon>
    </lineage>
</organism>
<keyword evidence="3" id="KW-0808">Transferase</keyword>
<protein>
    <submittedName>
        <fullName evidence="3">Gamma-glutamylcyclotransferase</fullName>
    </submittedName>
</protein>
<evidence type="ECO:0000313" key="3">
    <source>
        <dbReference type="EMBL" id="NOT34324.1"/>
    </source>
</evidence>
<reference evidence="3 4" key="1">
    <citation type="submission" date="2020-04" db="EMBL/GenBank/DDBJ databases">
        <title>Metagenomic profiling of ammonia- and methane-oxidizing microorganisms in a Dutch drinking water treatment plant.</title>
        <authorList>
            <person name="Poghosyan L."/>
            <person name="Leucker S."/>
        </authorList>
    </citation>
    <scope>NUCLEOTIDE SEQUENCE [LARGE SCALE GENOMIC DNA]</scope>
    <source>
        <strain evidence="3">S-RSF-IL-03</strain>
    </source>
</reference>
<accession>A0A849SNX8</accession>
<dbReference type="GO" id="GO:0003839">
    <property type="term" value="F:gamma-glutamylcyclotransferase activity"/>
    <property type="evidence" value="ECO:0007669"/>
    <property type="project" value="InterPro"/>
</dbReference>
<evidence type="ECO:0000256" key="2">
    <source>
        <dbReference type="PIRSR" id="PIRSR617939-1"/>
    </source>
</evidence>
<dbReference type="GO" id="GO:0016740">
    <property type="term" value="F:transferase activity"/>
    <property type="evidence" value="ECO:0007669"/>
    <property type="project" value="UniProtKB-KW"/>
</dbReference>
<dbReference type="SUPFAM" id="SSF110857">
    <property type="entry name" value="Gamma-glutamyl cyclotransferase-like"/>
    <property type="match status" value="1"/>
</dbReference>
<gene>
    <name evidence="3" type="ORF">HOP12_09165</name>
</gene>
<dbReference type="Pfam" id="PF13772">
    <property type="entry name" value="AIG2_2"/>
    <property type="match status" value="1"/>
</dbReference>
<comment type="caution">
    <text evidence="3">The sequence shown here is derived from an EMBL/GenBank/DDBJ whole genome shotgun (WGS) entry which is preliminary data.</text>
</comment>
<feature type="active site" description="Proton acceptor" evidence="2">
    <location>
        <position position="78"/>
    </location>
</feature>
<dbReference type="CDD" id="cd06661">
    <property type="entry name" value="GGCT_like"/>
    <property type="match status" value="1"/>
</dbReference>
<name>A0A849SNX8_UNCEI</name>
<dbReference type="Proteomes" id="UP000580839">
    <property type="component" value="Unassembled WGS sequence"/>
</dbReference>
<sequence length="162" mass="17995">MFYFAYGTDLDPTEFRARCPQSREIGVAALPDHRLHFPAYSERWSGGAVGLAVAHGHRVWGYVYQLDPQDLVALEREEVWFGEGDPRNRVERSTGMVELTRPDDGSIPRRLRVTLYAARPTQGEAPSAAWLEVAVRGARARTLPEEYLAELVATPVAGGATE</sequence>
<dbReference type="Gene3D" id="3.10.490.10">
    <property type="entry name" value="Gamma-glutamyl cyclotransferase-like"/>
    <property type="match status" value="1"/>
</dbReference>
<dbReference type="InterPro" id="IPR017939">
    <property type="entry name" value="G-Glutamylcylcotransferase"/>
</dbReference>
<evidence type="ECO:0000313" key="4">
    <source>
        <dbReference type="Proteomes" id="UP000580839"/>
    </source>
</evidence>